<dbReference type="SUPFAM" id="SSF103473">
    <property type="entry name" value="MFS general substrate transporter"/>
    <property type="match status" value="1"/>
</dbReference>
<evidence type="ECO:0000313" key="8">
    <source>
        <dbReference type="EMBL" id="MBE1559925.1"/>
    </source>
</evidence>
<reference evidence="8 9" key="1">
    <citation type="submission" date="2020-10" db="EMBL/GenBank/DDBJ databases">
        <title>Sequencing the genomes of 1000 actinobacteria strains.</title>
        <authorList>
            <person name="Klenk H.-P."/>
        </authorList>
    </citation>
    <scope>NUCLEOTIDE SEQUENCE [LARGE SCALE GENOMIC DNA]</scope>
    <source>
        <strain evidence="8 9">DSM 43748</strain>
    </source>
</reference>
<feature type="transmembrane region" description="Helical" evidence="6">
    <location>
        <begin position="73"/>
        <end position="94"/>
    </location>
</feature>
<evidence type="ECO:0000256" key="5">
    <source>
        <dbReference type="ARBA" id="ARBA00023136"/>
    </source>
</evidence>
<dbReference type="PANTHER" id="PTHR43124">
    <property type="entry name" value="PURINE EFFLUX PUMP PBUE"/>
    <property type="match status" value="1"/>
</dbReference>
<gene>
    <name evidence="8" type="ORF">H4W81_002704</name>
</gene>
<dbReference type="InterPro" id="IPR050189">
    <property type="entry name" value="MFS_Efflux_Transporters"/>
</dbReference>
<evidence type="ECO:0000256" key="2">
    <source>
        <dbReference type="ARBA" id="ARBA00022475"/>
    </source>
</evidence>
<keyword evidence="9" id="KW-1185">Reference proteome</keyword>
<dbReference type="InterPro" id="IPR036259">
    <property type="entry name" value="MFS_trans_sf"/>
</dbReference>
<evidence type="ECO:0000313" key="9">
    <source>
        <dbReference type="Proteomes" id="UP000661607"/>
    </source>
</evidence>
<comment type="subcellular location">
    <subcellularLocation>
        <location evidence="1">Cell membrane</location>
        <topology evidence="1">Multi-pass membrane protein</topology>
    </subcellularLocation>
</comment>
<protein>
    <submittedName>
        <fullName evidence="8">MFS family arabinose efflux permease</fullName>
    </submittedName>
</protein>
<evidence type="ECO:0000256" key="1">
    <source>
        <dbReference type="ARBA" id="ARBA00004651"/>
    </source>
</evidence>
<dbReference type="PROSITE" id="PS50850">
    <property type="entry name" value="MFS"/>
    <property type="match status" value="1"/>
</dbReference>
<evidence type="ECO:0000256" key="4">
    <source>
        <dbReference type="ARBA" id="ARBA00022989"/>
    </source>
</evidence>
<keyword evidence="4 6" id="KW-1133">Transmembrane helix</keyword>
<feature type="domain" description="Major facilitator superfamily (MFS) profile" evidence="7">
    <location>
        <begin position="1"/>
        <end position="99"/>
    </location>
</feature>
<keyword evidence="2" id="KW-1003">Cell membrane</keyword>
<dbReference type="RefSeq" id="WP_318781715.1">
    <property type="nucleotide sequence ID" value="NZ_BAAASY010000027.1"/>
</dbReference>
<accession>A0ABR9KD50</accession>
<dbReference type="InterPro" id="IPR011701">
    <property type="entry name" value="MFS"/>
</dbReference>
<dbReference type="InterPro" id="IPR020846">
    <property type="entry name" value="MFS_dom"/>
</dbReference>
<evidence type="ECO:0000259" key="7">
    <source>
        <dbReference type="PROSITE" id="PS50850"/>
    </source>
</evidence>
<comment type="caution">
    <text evidence="8">The sequence shown here is derived from an EMBL/GenBank/DDBJ whole genome shotgun (WGS) entry which is preliminary data.</text>
</comment>
<dbReference type="Gene3D" id="1.20.1250.20">
    <property type="entry name" value="MFS general substrate transporter like domains"/>
    <property type="match status" value="1"/>
</dbReference>
<dbReference type="Proteomes" id="UP000661607">
    <property type="component" value="Unassembled WGS sequence"/>
</dbReference>
<organism evidence="8 9">
    <name type="scientific">Nonomuraea africana</name>
    <dbReference type="NCBI Taxonomy" id="46171"/>
    <lineage>
        <taxon>Bacteria</taxon>
        <taxon>Bacillati</taxon>
        <taxon>Actinomycetota</taxon>
        <taxon>Actinomycetes</taxon>
        <taxon>Streptosporangiales</taxon>
        <taxon>Streptosporangiaceae</taxon>
        <taxon>Nonomuraea</taxon>
    </lineage>
</organism>
<feature type="transmembrane region" description="Helical" evidence="6">
    <location>
        <begin position="40"/>
        <end position="61"/>
    </location>
</feature>
<keyword evidence="5 6" id="KW-0472">Membrane</keyword>
<proteinExistence type="predicted"/>
<dbReference type="EMBL" id="JADBEF010000001">
    <property type="protein sequence ID" value="MBE1559925.1"/>
    <property type="molecule type" value="Genomic_DNA"/>
</dbReference>
<sequence length="99" mass="9881">MITVSAARVDRRVLLAVLTGLMAVANLVSAIAPNFTVVLVARLAIGVSVGGFWAIAGGLAVRLVQNRHVARATAVIFGGVSTASVVGIPAGTLIGDFGG</sequence>
<dbReference type="Pfam" id="PF07690">
    <property type="entry name" value="MFS_1"/>
    <property type="match status" value="1"/>
</dbReference>
<dbReference type="PANTHER" id="PTHR43124:SF3">
    <property type="entry name" value="CHLORAMPHENICOL EFFLUX PUMP RV0191"/>
    <property type="match status" value="1"/>
</dbReference>
<evidence type="ECO:0000256" key="6">
    <source>
        <dbReference type="SAM" id="Phobius"/>
    </source>
</evidence>
<evidence type="ECO:0000256" key="3">
    <source>
        <dbReference type="ARBA" id="ARBA00022692"/>
    </source>
</evidence>
<keyword evidence="3 6" id="KW-0812">Transmembrane</keyword>
<name>A0ABR9KD50_9ACTN</name>